<name>A0ABM8FRJ5_9MICO</name>
<reference evidence="3" key="1">
    <citation type="journal article" date="2019" name="Int. J. Syst. Evol. Microbiol.">
        <title>The Global Catalogue of Microorganisms (GCM) 10K type strain sequencing project: providing services to taxonomists for standard genome sequencing and annotation.</title>
        <authorList>
            <consortium name="The Broad Institute Genomics Platform"/>
            <consortium name="The Broad Institute Genome Sequencing Center for Infectious Disease"/>
            <person name="Wu L."/>
            <person name="Ma J."/>
        </authorList>
    </citation>
    <scope>NUCLEOTIDE SEQUENCE [LARGE SCALE GENOMIC DNA]</scope>
    <source>
        <strain evidence="3">NBRC 106310</strain>
    </source>
</reference>
<feature type="region of interest" description="Disordered" evidence="1">
    <location>
        <begin position="138"/>
        <end position="161"/>
    </location>
</feature>
<sequence>MAHVQTRADMLGEKHVAGDDRFLCDSRPAGQAQLGGDDALVHLRRLSEAGILRVLRDDAVECLDVLQGTTHDQRIPDAEAVIAEDANASPGAGHGAQLGQPLALLPDGDCSDRLHGGVAGGLAEGELLLHDAGGVGDRLGVGHREHGGEPTGRSRPGSAEHRLGGFESRLAQMRVQIDQPREGDQPGCVDHARAGSAQTGSDLGYPAVLDHDVGAVASEQLNPGDDESPAHLTSSRSSFRSPARSR</sequence>
<dbReference type="Proteomes" id="UP001321543">
    <property type="component" value="Chromosome"/>
</dbReference>
<evidence type="ECO:0000313" key="2">
    <source>
        <dbReference type="EMBL" id="BDZ38267.1"/>
    </source>
</evidence>
<evidence type="ECO:0000256" key="1">
    <source>
        <dbReference type="SAM" id="MobiDB-lite"/>
    </source>
</evidence>
<feature type="region of interest" description="Disordered" evidence="1">
    <location>
        <begin position="180"/>
        <end position="246"/>
    </location>
</feature>
<protein>
    <submittedName>
        <fullName evidence="2">Uncharacterized protein</fullName>
    </submittedName>
</protein>
<accession>A0ABM8FRJ5</accession>
<gene>
    <name evidence="2" type="ORF">GCM10025863_08810</name>
</gene>
<proteinExistence type="predicted"/>
<feature type="compositionally biased region" description="Low complexity" evidence="1">
    <location>
        <begin position="234"/>
        <end position="246"/>
    </location>
</feature>
<keyword evidence="3" id="KW-1185">Reference proteome</keyword>
<dbReference type="EMBL" id="AP027728">
    <property type="protein sequence ID" value="BDZ38267.1"/>
    <property type="molecule type" value="Genomic_DNA"/>
</dbReference>
<organism evidence="2 3">
    <name type="scientific">Microbacterium suwonense</name>
    <dbReference type="NCBI Taxonomy" id="683047"/>
    <lineage>
        <taxon>Bacteria</taxon>
        <taxon>Bacillati</taxon>
        <taxon>Actinomycetota</taxon>
        <taxon>Actinomycetes</taxon>
        <taxon>Micrococcales</taxon>
        <taxon>Microbacteriaceae</taxon>
        <taxon>Microbacterium</taxon>
    </lineage>
</organism>
<evidence type="ECO:0000313" key="3">
    <source>
        <dbReference type="Proteomes" id="UP001321543"/>
    </source>
</evidence>